<organism evidence="4 5">
    <name type="scientific">Legionella quinlivanii</name>
    <dbReference type="NCBI Taxonomy" id="45073"/>
    <lineage>
        <taxon>Bacteria</taxon>
        <taxon>Pseudomonadati</taxon>
        <taxon>Pseudomonadota</taxon>
        <taxon>Gammaproteobacteria</taxon>
        <taxon>Legionellales</taxon>
        <taxon>Legionellaceae</taxon>
        <taxon>Legionella</taxon>
    </lineage>
</organism>
<sequence>MMKQLIMTGLLLAHTLAFGQQLPQSTKQDARVTLVPFQAHNVVKLKARTFTTTQILFNPKETILAVEGGDTAGWMVTYHEHLPYMMFVKPTLLNSNTNMTVVTDKHNYYFQVTSNSSMGNGSVKPIYALQFTYPEEEKAKLDAARKAAVLRNAALNKQHKDPKTMNWNYRFSGSAELTPQHVYDDGQFTYFEFSPTQAVPAVFAVDNKQGKESIVNTRRQGHLLIIQRLAPQFTLRSGGLVASIFNSNEIERLRQGRR</sequence>
<dbReference type="InterPro" id="IPR010258">
    <property type="entry name" value="Conjugal_tfr_TrbG/VirB9/CagX"/>
</dbReference>
<name>A0A364LJW4_9GAMM</name>
<dbReference type="EMBL" id="MVJN01000005">
    <property type="protein sequence ID" value="RAP36817.1"/>
    <property type="molecule type" value="Genomic_DNA"/>
</dbReference>
<evidence type="ECO:0000256" key="3">
    <source>
        <dbReference type="SAM" id="SignalP"/>
    </source>
</evidence>
<evidence type="ECO:0000256" key="1">
    <source>
        <dbReference type="ARBA" id="ARBA00006135"/>
    </source>
</evidence>
<evidence type="ECO:0000313" key="5">
    <source>
        <dbReference type="Proteomes" id="UP000249458"/>
    </source>
</evidence>
<comment type="caution">
    <text evidence="4">The sequence shown here is derived from an EMBL/GenBank/DDBJ whole genome shotgun (WGS) entry which is preliminary data.</text>
</comment>
<dbReference type="Gene3D" id="2.60.40.2500">
    <property type="match status" value="1"/>
</dbReference>
<dbReference type="Pfam" id="PF03524">
    <property type="entry name" value="CagX"/>
    <property type="match status" value="1"/>
</dbReference>
<feature type="chain" id="PRO_5016710717" evidence="3">
    <location>
        <begin position="20"/>
        <end position="258"/>
    </location>
</feature>
<dbReference type="Proteomes" id="UP000249458">
    <property type="component" value="Unassembled WGS sequence"/>
</dbReference>
<dbReference type="AlphaFoldDB" id="A0A364LJW4"/>
<dbReference type="NCBIfam" id="TIGR02781">
    <property type="entry name" value="VirB9"/>
    <property type="match status" value="1"/>
</dbReference>
<dbReference type="InterPro" id="IPR038161">
    <property type="entry name" value="VirB9/CagX/TrbG_C_sf"/>
</dbReference>
<comment type="similarity">
    <text evidence="1">Belongs to the TrbG/VirB9 family.</text>
</comment>
<reference evidence="4 5" key="1">
    <citation type="submission" date="2017-02" db="EMBL/GenBank/DDBJ databases">
        <title>Legionella quilivanii strain from human: case report and whole genome sequencing analysis.</title>
        <authorList>
            <person name="Lalancette C."/>
            <person name="Leduc J.-M."/>
            <person name="Levesque S."/>
            <person name="Fournier E."/>
            <person name="Saoud J."/>
            <person name="Faucher S.P."/>
            <person name="Bernard K."/>
            <person name="Martineau C."/>
            <person name="Longtin J."/>
        </authorList>
    </citation>
    <scope>NUCLEOTIDE SEQUENCE [LARGE SCALE GENOMIC DNA]</scope>
    <source>
        <strain evidence="4 5">ID143958</strain>
    </source>
</reference>
<feature type="signal peptide" evidence="3">
    <location>
        <begin position="1"/>
        <end position="19"/>
    </location>
</feature>
<gene>
    <name evidence="4" type="ORF">B1207_07615</name>
</gene>
<evidence type="ECO:0000313" key="4">
    <source>
        <dbReference type="EMBL" id="RAP36817.1"/>
    </source>
</evidence>
<dbReference type="CDD" id="cd06911">
    <property type="entry name" value="VirB9_CagX_TrbG"/>
    <property type="match status" value="1"/>
</dbReference>
<protein>
    <submittedName>
        <fullName evidence="4">P-type conjugative transfer protein VirB9</fullName>
    </submittedName>
</protein>
<dbReference type="InterPro" id="IPR014148">
    <property type="entry name" value="VirB9"/>
</dbReference>
<accession>A0A364LJW4</accession>
<proteinExistence type="inferred from homology"/>
<keyword evidence="2 3" id="KW-0732">Signal</keyword>
<evidence type="ECO:0000256" key="2">
    <source>
        <dbReference type="ARBA" id="ARBA00022729"/>
    </source>
</evidence>
<dbReference type="InterPro" id="IPR033645">
    <property type="entry name" value="VirB9/CagX/TrbG_C"/>
</dbReference>